<dbReference type="PANTHER" id="PTHR11477">
    <property type="entry name" value="TRANSCRIPTION FACTOR S-II ZINC FINGER DOMAIN-CONTAINING PROTEIN"/>
    <property type="match status" value="1"/>
</dbReference>
<feature type="compositionally biased region" description="Low complexity" evidence="7">
    <location>
        <begin position="1069"/>
        <end position="1088"/>
    </location>
</feature>
<sequence>MSEAEPRRSVRSTKGQHKALDQLGQPPEQPKKRGRKKKEEKQEEPEEIIRCVCGATDQDNADPNEPWIACETCDAWQHNVCMGLSIFEEDLASKYFCEQCRPADHKELLDGIARGEEPWVDRRRVYEEEKAREAEEASKKPKKGKKAKAAAAAAAAAARRASEAPKEPAAKEERAATPASVKGKPSPAPVAVPTPTSAPAPTPAPAPAADAKKEVTSKVAAPAAGNKRKARDPPEDQAPKGSASKIRKISDTQSVPVPAEEPKASAEPAAVKPAAEPSPASVPAPAAVPAPAPPPPPPPSPPRRKVKYDPPADLPAAISDLPPAQQSTAKALRKSISTALSALEKKKIFSPAEGSTVAQVAERLAIQIERAVQDTHANTSKYGGQIKTLAFNLKSNTDLVKGLLESTMSPPILATMTTDQMASKELQRETAEMLKRAEKQSILISDNGPRIKKTHKGDEIVEDEPSSAADDAPNAPIRIRESVSGPAGPLDHDEPPADQPGGDAMEVELPADLDIRRPSQSAREKIKIDTQSSARSPSFDINKVFSQVKSPSQPGRRLSQAVAPAKGSVHDPDVDRMLMGDDATESDGYSPTEETDPDVVWRGILDMPNVASVPVTSRWAGGGNLLNAYGKPWSQVFPSKLHVHGRLDEETTSAYLCGMRWRAEMDVIVTGVYPARDDRKADFAKIVSYFVQRKRYAAVTNPQPGITATYLIPVLPDQPYPEIMMNLEDNKIPEKRTEPMLLAVFVYQNQAAQLQELHEKQARGAAFQTPQPQGTPTPNPMGSKPRHSSVSVPPWSPSTPQGGFPSTMASPSPGTNGQGRGQFQQQQHPVPAGPAFQHTNQQFSHVPLTPHALAAQKQQQMQQQQAAQQLSAASPAAGNATATNFQAAGPQPPSQAAIARATSILGPELVHSATARMLLCAPSANEMQPKEWEVIKKVYTEHPGTRDDAQLLSTLLHDYNVKEQQHRMAAQQQQARQPLQQQPQQQQQQQQPKPAPAPSRAVQPPQARPAQQNSQQQQRISSQKQQGQSASPTPPTQQTGATATPAAGTQPAPPRPVSQTPVPIPHVPHTPQNKLPGAAAAAATRPAQTPVPVPSSAPVAAQATGAAAPAAPSTAGGAK</sequence>
<dbReference type="InterPro" id="IPR013083">
    <property type="entry name" value="Znf_RING/FYVE/PHD"/>
</dbReference>
<dbReference type="GO" id="GO:0006368">
    <property type="term" value="P:transcription elongation by RNA polymerase II"/>
    <property type="evidence" value="ECO:0007669"/>
    <property type="project" value="TreeGrafter"/>
</dbReference>
<dbReference type="InterPro" id="IPR001965">
    <property type="entry name" value="Znf_PHD"/>
</dbReference>
<keyword evidence="4" id="KW-0479">Metal-binding</keyword>
<dbReference type="InterPro" id="IPR011011">
    <property type="entry name" value="Znf_FYVE_PHD"/>
</dbReference>
<dbReference type="InterPro" id="IPR012921">
    <property type="entry name" value="SPOC_C"/>
</dbReference>
<dbReference type="InterPro" id="IPR019786">
    <property type="entry name" value="Zinc_finger_PHD-type_CS"/>
</dbReference>
<gene>
    <name evidence="9" type="ORF">PoMZ_02632</name>
</gene>
<dbReference type="Gene3D" id="1.10.472.30">
    <property type="entry name" value="Transcription elongation factor S-II, central domain"/>
    <property type="match status" value="1"/>
</dbReference>
<dbReference type="InterPro" id="IPR055499">
    <property type="entry name" value="DUF7071"/>
</dbReference>
<dbReference type="GO" id="GO:0031440">
    <property type="term" value="P:regulation of mRNA 3'-end processing"/>
    <property type="evidence" value="ECO:0007669"/>
    <property type="project" value="TreeGrafter"/>
</dbReference>
<dbReference type="GO" id="GO:0006362">
    <property type="term" value="P:transcription elongation by RNA polymerase I"/>
    <property type="evidence" value="ECO:0007669"/>
    <property type="project" value="TreeGrafter"/>
</dbReference>
<dbReference type="Gene3D" id="3.30.40.10">
    <property type="entry name" value="Zinc/RING finger domain, C3HC4 (zinc finger)"/>
    <property type="match status" value="1"/>
</dbReference>
<feature type="region of interest" description="Disordered" evidence="7">
    <location>
        <begin position="439"/>
        <end position="596"/>
    </location>
</feature>
<reference evidence="9 10" key="1">
    <citation type="journal article" date="2019" name="Mol. Biol. Evol.">
        <title>Blast fungal genomes show frequent chromosomal changes, gene gains and losses, and effector gene turnover.</title>
        <authorList>
            <person name="Gomez Luciano L.B."/>
            <person name="Jason Tsai I."/>
            <person name="Chuma I."/>
            <person name="Tosa Y."/>
            <person name="Chen Y.H."/>
            <person name="Li J.Y."/>
            <person name="Li M.Y."/>
            <person name="Jade Lu M.Y."/>
            <person name="Nakayashiki H."/>
            <person name="Li W.H."/>
        </authorList>
    </citation>
    <scope>NUCLEOTIDE SEQUENCE [LARGE SCALE GENOMIC DNA]</scope>
    <source>
        <strain evidence="9">MZ5-1-6</strain>
    </source>
</reference>
<keyword evidence="6" id="KW-0862">Zinc</keyword>
<dbReference type="GO" id="GO:0005634">
    <property type="term" value="C:nucleus"/>
    <property type="evidence" value="ECO:0007669"/>
    <property type="project" value="TreeGrafter"/>
</dbReference>
<evidence type="ECO:0000313" key="9">
    <source>
        <dbReference type="EMBL" id="QBZ57697.1"/>
    </source>
</evidence>
<name>A0A4P7N583_PYROR</name>
<comment type="similarity">
    <text evidence="2">Belongs to the BYE1 family.</text>
</comment>
<dbReference type="AlphaFoldDB" id="A0A4P7N583"/>
<feature type="region of interest" description="Disordered" evidence="7">
    <location>
        <begin position="128"/>
        <end position="329"/>
    </location>
</feature>
<accession>A0A4P7N583</accession>
<feature type="compositionally biased region" description="Pro residues" evidence="7">
    <location>
        <begin position="1051"/>
        <end position="1068"/>
    </location>
</feature>
<feature type="compositionally biased region" description="Pro residues" evidence="7">
    <location>
        <begin position="280"/>
        <end position="301"/>
    </location>
</feature>
<dbReference type="SMART" id="SM00510">
    <property type="entry name" value="TFS2M"/>
    <property type="match status" value="1"/>
</dbReference>
<comment type="function">
    <text evidence="1">Negative regulator of transcription elongation.</text>
</comment>
<feature type="domain" description="TFIIS central" evidence="8">
    <location>
        <begin position="328"/>
        <end position="449"/>
    </location>
</feature>
<feature type="compositionally biased region" description="Basic and acidic residues" evidence="7">
    <location>
        <begin position="513"/>
        <end position="528"/>
    </location>
</feature>
<dbReference type="Pfam" id="PF07500">
    <property type="entry name" value="TFIIS_M"/>
    <property type="match status" value="1"/>
</dbReference>
<evidence type="ECO:0000313" key="10">
    <source>
        <dbReference type="Proteomes" id="UP000294847"/>
    </source>
</evidence>
<dbReference type="SUPFAM" id="SSF46942">
    <property type="entry name" value="Elongation factor TFIIS domain 2"/>
    <property type="match status" value="1"/>
</dbReference>
<evidence type="ECO:0000259" key="8">
    <source>
        <dbReference type="PROSITE" id="PS51321"/>
    </source>
</evidence>
<evidence type="ECO:0000256" key="3">
    <source>
        <dbReference type="ARBA" id="ARBA00021616"/>
    </source>
</evidence>
<dbReference type="PROSITE" id="PS01359">
    <property type="entry name" value="ZF_PHD_1"/>
    <property type="match status" value="1"/>
</dbReference>
<dbReference type="GO" id="GO:0000977">
    <property type="term" value="F:RNA polymerase II transcription regulatory region sequence-specific DNA binding"/>
    <property type="evidence" value="ECO:0007669"/>
    <property type="project" value="TreeGrafter"/>
</dbReference>
<feature type="compositionally biased region" description="Basic and acidic residues" evidence="7">
    <location>
        <begin position="568"/>
        <end position="579"/>
    </location>
</feature>
<evidence type="ECO:0000256" key="7">
    <source>
        <dbReference type="SAM" id="MobiDB-lite"/>
    </source>
</evidence>
<evidence type="ECO:0000256" key="6">
    <source>
        <dbReference type="ARBA" id="ARBA00022833"/>
    </source>
</evidence>
<evidence type="ECO:0000256" key="4">
    <source>
        <dbReference type="ARBA" id="ARBA00022723"/>
    </source>
</evidence>
<feature type="compositionally biased region" description="Polar residues" evidence="7">
    <location>
        <begin position="544"/>
        <end position="553"/>
    </location>
</feature>
<proteinExistence type="inferred from homology"/>
<dbReference type="CDD" id="cd21538">
    <property type="entry name" value="SPOC_TFIIS"/>
    <property type="match status" value="1"/>
</dbReference>
<feature type="compositionally biased region" description="Low complexity" evidence="7">
    <location>
        <begin position="265"/>
        <end position="279"/>
    </location>
</feature>
<feature type="compositionally biased region" description="Basic and acidic residues" evidence="7">
    <location>
        <begin position="128"/>
        <end position="139"/>
    </location>
</feature>
<dbReference type="PANTHER" id="PTHR11477:SF11">
    <property type="entry name" value="TRANSCRIPTION FACTOR BYE1"/>
    <property type="match status" value="1"/>
</dbReference>
<dbReference type="GO" id="GO:0001139">
    <property type="term" value="F:RNA polymerase II complex recruiting activity"/>
    <property type="evidence" value="ECO:0007669"/>
    <property type="project" value="TreeGrafter"/>
</dbReference>
<feature type="compositionally biased region" description="Low complexity" evidence="7">
    <location>
        <begin position="967"/>
        <end position="1050"/>
    </location>
</feature>
<keyword evidence="5" id="KW-0863">Zinc-finger</keyword>
<protein>
    <recommendedName>
        <fullName evidence="3">Transcription factor BYE1</fullName>
    </recommendedName>
</protein>
<evidence type="ECO:0000256" key="1">
    <source>
        <dbReference type="ARBA" id="ARBA00002311"/>
    </source>
</evidence>
<feature type="region of interest" description="Disordered" evidence="7">
    <location>
        <begin position="761"/>
        <end position="837"/>
    </location>
</feature>
<feature type="region of interest" description="Disordered" evidence="7">
    <location>
        <begin position="853"/>
        <end position="894"/>
    </location>
</feature>
<dbReference type="SMART" id="SM00249">
    <property type="entry name" value="PHD"/>
    <property type="match status" value="1"/>
</dbReference>
<evidence type="ECO:0000256" key="2">
    <source>
        <dbReference type="ARBA" id="ARBA00011050"/>
    </source>
</evidence>
<dbReference type="InterPro" id="IPR003618">
    <property type="entry name" value="TFIIS_cen_dom"/>
</dbReference>
<dbReference type="Pfam" id="PF07744">
    <property type="entry name" value="SPOC"/>
    <property type="match status" value="1"/>
</dbReference>
<feature type="compositionally biased region" description="Low complexity" evidence="7">
    <location>
        <begin position="1096"/>
        <end position="1119"/>
    </location>
</feature>
<dbReference type="Pfam" id="PF20826">
    <property type="entry name" value="PHD_5"/>
    <property type="match status" value="1"/>
</dbReference>
<feature type="compositionally biased region" description="Low complexity" evidence="7">
    <location>
        <begin position="149"/>
        <end position="159"/>
    </location>
</feature>
<dbReference type="SUPFAM" id="SSF57903">
    <property type="entry name" value="FYVE/PHD zinc finger"/>
    <property type="match status" value="1"/>
</dbReference>
<evidence type="ECO:0000256" key="5">
    <source>
        <dbReference type="ARBA" id="ARBA00022771"/>
    </source>
</evidence>
<dbReference type="GO" id="GO:0031564">
    <property type="term" value="P:transcription antitermination"/>
    <property type="evidence" value="ECO:0007669"/>
    <property type="project" value="TreeGrafter"/>
</dbReference>
<feature type="region of interest" description="Disordered" evidence="7">
    <location>
        <begin position="964"/>
        <end position="1119"/>
    </location>
</feature>
<dbReference type="InterPro" id="IPR036575">
    <property type="entry name" value="TFIIS_cen_dom_sf"/>
</dbReference>
<feature type="compositionally biased region" description="Basic and acidic residues" evidence="7">
    <location>
        <begin position="160"/>
        <end position="175"/>
    </location>
</feature>
<organism evidence="9 10">
    <name type="scientific">Pyricularia oryzae</name>
    <name type="common">Rice blast fungus</name>
    <name type="synonym">Magnaporthe oryzae</name>
    <dbReference type="NCBI Taxonomy" id="318829"/>
    <lineage>
        <taxon>Eukaryota</taxon>
        <taxon>Fungi</taxon>
        <taxon>Dikarya</taxon>
        <taxon>Ascomycota</taxon>
        <taxon>Pezizomycotina</taxon>
        <taxon>Sordariomycetes</taxon>
        <taxon>Sordariomycetidae</taxon>
        <taxon>Magnaporthales</taxon>
        <taxon>Pyriculariaceae</taxon>
        <taxon>Pyricularia</taxon>
    </lineage>
</organism>
<dbReference type="PROSITE" id="PS51321">
    <property type="entry name" value="TFIIS_CENTRAL"/>
    <property type="match status" value="1"/>
</dbReference>
<dbReference type="EMBL" id="CP034205">
    <property type="protein sequence ID" value="QBZ57697.1"/>
    <property type="molecule type" value="Genomic_DNA"/>
</dbReference>
<dbReference type="Proteomes" id="UP000294847">
    <property type="component" value="Chromosome 2"/>
</dbReference>
<dbReference type="Pfam" id="PF23257">
    <property type="entry name" value="DUF7071"/>
    <property type="match status" value="1"/>
</dbReference>
<feature type="compositionally biased region" description="Pro residues" evidence="7">
    <location>
        <begin position="186"/>
        <end position="206"/>
    </location>
</feature>
<feature type="region of interest" description="Disordered" evidence="7">
    <location>
        <begin position="1"/>
        <end position="48"/>
    </location>
</feature>
<dbReference type="GO" id="GO:0008270">
    <property type="term" value="F:zinc ion binding"/>
    <property type="evidence" value="ECO:0007669"/>
    <property type="project" value="UniProtKB-KW"/>
</dbReference>